<dbReference type="Gene3D" id="2.40.128.110">
    <property type="entry name" value="Lipid/polyisoprenoid-binding, YceI-like"/>
    <property type="match status" value="1"/>
</dbReference>
<keyword evidence="4" id="KW-1185">Reference proteome</keyword>
<comment type="similarity">
    <text evidence="1">Belongs to the UPF0312 family.</text>
</comment>
<dbReference type="PANTHER" id="PTHR34406:SF1">
    <property type="entry name" value="PROTEIN YCEI"/>
    <property type="match status" value="1"/>
</dbReference>
<evidence type="ECO:0000313" key="4">
    <source>
        <dbReference type="Proteomes" id="UP000217103"/>
    </source>
</evidence>
<feature type="domain" description="Lipid/polyisoprenoid-binding YceI-like" evidence="2">
    <location>
        <begin position="16"/>
        <end position="181"/>
    </location>
</feature>
<dbReference type="Pfam" id="PF04264">
    <property type="entry name" value="YceI"/>
    <property type="match status" value="1"/>
</dbReference>
<name>A0A1H1BFV0_9ACTN</name>
<dbReference type="SMART" id="SM00867">
    <property type="entry name" value="YceI"/>
    <property type="match status" value="1"/>
</dbReference>
<dbReference type="SUPFAM" id="SSF101874">
    <property type="entry name" value="YceI-like"/>
    <property type="match status" value="1"/>
</dbReference>
<dbReference type="STRING" id="35622.SAMN04489764_0947"/>
<sequence length="184" mass="19942">MEVTAGRYTFGSQTGRLVVETTRSGLGAKAGHDLTIEVTRWRGEAVIDAVDPATARVTVEIDADSLEVREGIGGIKPLTPSDRAEIKKIIQGRILHTDRYKTIVFRAARVEGTPQAFQIQGDLTIADTTGPVTVRGGVTGDRMTGSATVIQSRWGIKPYSAFFGALKLNDEVEIRFDVALTPER</sequence>
<dbReference type="PANTHER" id="PTHR34406">
    <property type="entry name" value="PROTEIN YCEI"/>
    <property type="match status" value="1"/>
</dbReference>
<evidence type="ECO:0000259" key="2">
    <source>
        <dbReference type="SMART" id="SM00867"/>
    </source>
</evidence>
<accession>A0A1H1BFV0</accession>
<protein>
    <submittedName>
        <fullName evidence="3">Polyisoprenoid-binding protein YceI</fullName>
    </submittedName>
</protein>
<proteinExistence type="inferred from homology"/>
<dbReference type="EMBL" id="FNKK01000002">
    <property type="protein sequence ID" value="SDQ50777.1"/>
    <property type="molecule type" value="Genomic_DNA"/>
</dbReference>
<dbReference type="RefSeq" id="WP_093257939.1">
    <property type="nucleotide sequence ID" value="NZ_FNKK01000002.1"/>
</dbReference>
<gene>
    <name evidence="3" type="ORF">SAMN04489764_0947</name>
</gene>
<dbReference type="AlphaFoldDB" id="A0A1H1BFV0"/>
<dbReference type="InterPro" id="IPR036761">
    <property type="entry name" value="TTHA0802/YceI-like_sf"/>
</dbReference>
<dbReference type="Proteomes" id="UP000217103">
    <property type="component" value="Unassembled WGS sequence"/>
</dbReference>
<evidence type="ECO:0000313" key="3">
    <source>
        <dbReference type="EMBL" id="SDQ50777.1"/>
    </source>
</evidence>
<dbReference type="OrthoDB" id="3724977at2"/>
<evidence type="ECO:0000256" key="1">
    <source>
        <dbReference type="ARBA" id="ARBA00008812"/>
    </source>
</evidence>
<dbReference type="InterPro" id="IPR007372">
    <property type="entry name" value="Lipid/polyisoprenoid-bd_YceI"/>
</dbReference>
<reference evidence="3 4" key="1">
    <citation type="submission" date="2016-10" db="EMBL/GenBank/DDBJ databases">
        <authorList>
            <person name="de Groot N.N."/>
        </authorList>
    </citation>
    <scope>NUCLEOTIDE SEQUENCE [LARGE SCALE GENOMIC DNA]</scope>
    <source>
        <strain evidence="3 4">DSM 43794</strain>
    </source>
</reference>
<organism evidence="3 4">
    <name type="scientific">Thermostaphylospora chromogena</name>
    <dbReference type="NCBI Taxonomy" id="35622"/>
    <lineage>
        <taxon>Bacteria</taxon>
        <taxon>Bacillati</taxon>
        <taxon>Actinomycetota</taxon>
        <taxon>Actinomycetes</taxon>
        <taxon>Streptosporangiales</taxon>
        <taxon>Thermomonosporaceae</taxon>
        <taxon>Thermostaphylospora</taxon>
    </lineage>
</organism>